<evidence type="ECO:0000313" key="2">
    <source>
        <dbReference type="EMBL" id="KAE9001409.1"/>
    </source>
</evidence>
<organism evidence="1 3">
    <name type="scientific">Phytophthora rubi</name>
    <dbReference type="NCBI Taxonomy" id="129364"/>
    <lineage>
        <taxon>Eukaryota</taxon>
        <taxon>Sar</taxon>
        <taxon>Stramenopiles</taxon>
        <taxon>Oomycota</taxon>
        <taxon>Peronosporomycetes</taxon>
        <taxon>Peronosporales</taxon>
        <taxon>Peronosporaceae</taxon>
        <taxon>Phytophthora</taxon>
    </lineage>
</organism>
<dbReference type="Proteomes" id="UP000435112">
    <property type="component" value="Unassembled WGS sequence"/>
</dbReference>
<reference evidence="3 4" key="1">
    <citation type="submission" date="2018-09" db="EMBL/GenBank/DDBJ databases">
        <title>Genomic investigation of the strawberry pathogen Phytophthora fragariae indicates pathogenicity is determined by transcriptional variation in three key races.</title>
        <authorList>
            <person name="Adams T.M."/>
            <person name="Armitage A.D."/>
            <person name="Sobczyk M.K."/>
            <person name="Bates H.J."/>
            <person name="Dunwell J.M."/>
            <person name="Nellist C.F."/>
            <person name="Harrison R.J."/>
        </authorList>
    </citation>
    <scope>NUCLEOTIDE SEQUENCE [LARGE SCALE GENOMIC DNA]</scope>
    <source>
        <strain evidence="1 3">SCRP249</strain>
        <strain evidence="2 4">SCRP324</strain>
    </source>
</reference>
<dbReference type="Proteomes" id="UP000429607">
    <property type="component" value="Unassembled WGS sequence"/>
</dbReference>
<protein>
    <submittedName>
        <fullName evidence="1">Uncharacterized protein</fullName>
    </submittedName>
</protein>
<comment type="caution">
    <text evidence="1">The sequence shown here is derived from an EMBL/GenBank/DDBJ whole genome shotgun (WGS) entry which is preliminary data.</text>
</comment>
<proteinExistence type="predicted"/>
<evidence type="ECO:0000313" key="3">
    <source>
        <dbReference type="Proteomes" id="UP000429607"/>
    </source>
</evidence>
<dbReference type="EMBL" id="QXFV01002442">
    <property type="protein sequence ID" value="KAE8987813.1"/>
    <property type="molecule type" value="Genomic_DNA"/>
</dbReference>
<evidence type="ECO:0000313" key="1">
    <source>
        <dbReference type="EMBL" id="KAE8987813.1"/>
    </source>
</evidence>
<dbReference type="EMBL" id="QXFU01001485">
    <property type="protein sequence ID" value="KAE9001409.1"/>
    <property type="molecule type" value="Genomic_DNA"/>
</dbReference>
<sequence length="56" mass="6093">MLNGALKLDATPELAADLETDAVLGHELATDHKFTEFHAVLKLADEKLDTTVRAEC</sequence>
<name>A0A6A3J8I9_9STRA</name>
<evidence type="ECO:0000313" key="4">
    <source>
        <dbReference type="Proteomes" id="UP000435112"/>
    </source>
</evidence>
<dbReference type="AlphaFoldDB" id="A0A6A3J8I9"/>
<accession>A0A6A3J8I9</accession>
<gene>
    <name evidence="1" type="ORF">PR001_g22218</name>
    <name evidence="2" type="ORF">PR002_g17923</name>
</gene>